<accession>A0A3N4GPY6</accession>
<dbReference type="EMBL" id="RKMH01000004">
    <property type="protein sequence ID" value="RPA64902.1"/>
    <property type="molecule type" value="Genomic_DNA"/>
</dbReference>
<organism evidence="2 3">
    <name type="scientific">Gordonia oryzae</name>
    <dbReference type="NCBI Taxonomy" id="2487349"/>
    <lineage>
        <taxon>Bacteria</taxon>
        <taxon>Bacillati</taxon>
        <taxon>Actinomycetota</taxon>
        <taxon>Actinomycetes</taxon>
        <taxon>Mycobacteriales</taxon>
        <taxon>Gordoniaceae</taxon>
        <taxon>Gordonia</taxon>
    </lineage>
</organism>
<name>A0A3N4GPY6_9ACTN</name>
<gene>
    <name evidence="2" type="ORF">EF294_07410</name>
</gene>
<dbReference type="Proteomes" id="UP000267536">
    <property type="component" value="Unassembled WGS sequence"/>
</dbReference>
<reference evidence="2 3" key="1">
    <citation type="submission" date="2018-11" db="EMBL/GenBank/DDBJ databases">
        <title>Draft genome sequence of Gordonia sp. RS15-1S isolated from rice stems.</title>
        <authorList>
            <person name="Muangham S."/>
        </authorList>
    </citation>
    <scope>NUCLEOTIDE SEQUENCE [LARGE SCALE GENOMIC DNA]</scope>
    <source>
        <strain evidence="2 3">RS15-1S</strain>
    </source>
</reference>
<dbReference type="OrthoDB" id="4747530at2"/>
<evidence type="ECO:0000313" key="3">
    <source>
        <dbReference type="Proteomes" id="UP000267536"/>
    </source>
</evidence>
<feature type="region of interest" description="Disordered" evidence="1">
    <location>
        <begin position="235"/>
        <end position="257"/>
    </location>
</feature>
<dbReference type="RefSeq" id="WP_123927466.1">
    <property type="nucleotide sequence ID" value="NZ_JBPSDP010000004.1"/>
</dbReference>
<feature type="region of interest" description="Disordered" evidence="1">
    <location>
        <begin position="172"/>
        <end position="220"/>
    </location>
</feature>
<feature type="compositionally biased region" description="Low complexity" evidence="1">
    <location>
        <begin position="246"/>
        <end position="256"/>
    </location>
</feature>
<proteinExistence type="predicted"/>
<dbReference type="AlphaFoldDB" id="A0A3N4GPY6"/>
<comment type="caution">
    <text evidence="2">The sequence shown here is derived from an EMBL/GenBank/DDBJ whole genome shotgun (WGS) entry which is preliminary data.</text>
</comment>
<keyword evidence="3" id="KW-1185">Reference proteome</keyword>
<evidence type="ECO:0000256" key="1">
    <source>
        <dbReference type="SAM" id="MobiDB-lite"/>
    </source>
</evidence>
<sequence length="362" mass="40033">MAREFGKHQFGMWSDDDFLNRPRFDKMLYGVLIDQPSFNQAGVAPLNLRRLAKAMRDTDIEPSEDELLAAFARLEADRYVFLDLDTGEVLLRTMMRSDGVDSKPTVLVGALRKALQTESAKLRAVLRDEVARIELPDVKGDGPQAKRLREQLPEMVSQIMTKLPEWTEEMGRIDYAPPTPSRPSARPSQEGHVGPLPDPHREGRKSPGRPDPLADPQRDPLVDPRFAVAVAVESPTAVVEKEPQKPKTAPKGAAKPKTIEQQVADSVYERLGKAVNFMGLRGVVKWAIHERGSDPQRVEAACVAVHGLGKPITRQVIDQCLDGKFGPIRVGDGPAVEGRDFIDYPGVVRDASGQLPKGFCER</sequence>
<protein>
    <submittedName>
        <fullName evidence="2">Uncharacterized protein</fullName>
    </submittedName>
</protein>
<evidence type="ECO:0000313" key="2">
    <source>
        <dbReference type="EMBL" id="RPA64902.1"/>
    </source>
</evidence>